<dbReference type="InterPro" id="IPR050400">
    <property type="entry name" value="Bact_Cytoskel_RodZ"/>
</dbReference>
<reference evidence="3 4" key="1">
    <citation type="submission" date="2020-08" db="EMBL/GenBank/DDBJ databases">
        <title>A Genomic Blueprint of the Chicken Gut Microbiome.</title>
        <authorList>
            <person name="Gilroy R."/>
            <person name="Ravi A."/>
            <person name="Getino M."/>
            <person name="Pursley I."/>
            <person name="Horton D.L."/>
            <person name="Alikhan N.-F."/>
            <person name="Baker D."/>
            <person name="Gharbi K."/>
            <person name="Hall N."/>
            <person name="Watson M."/>
            <person name="Adriaenssens E.M."/>
            <person name="Foster-Nyarko E."/>
            <person name="Jarju S."/>
            <person name="Secka A."/>
            <person name="Antonio M."/>
            <person name="Oren A."/>
            <person name="Chaudhuri R."/>
            <person name="La Ragione R.M."/>
            <person name="Hildebrand F."/>
            <person name="Pallen M.J."/>
        </authorList>
    </citation>
    <scope>NUCLEOTIDE SEQUENCE [LARGE SCALE GENOMIC DNA]</scope>
    <source>
        <strain evidence="3 4">Sa3CVA3</strain>
    </source>
</reference>
<proteinExistence type="predicted"/>
<dbReference type="RefSeq" id="WP_191743889.1">
    <property type="nucleotide sequence ID" value="NZ_JACSQU010000002.1"/>
</dbReference>
<feature type="region of interest" description="Disordered" evidence="1">
    <location>
        <begin position="352"/>
        <end position="384"/>
    </location>
</feature>
<keyword evidence="2" id="KW-0812">Transmembrane</keyword>
<dbReference type="EMBL" id="JACSQU010000002">
    <property type="protein sequence ID" value="MBD7941473.1"/>
    <property type="molecule type" value="Genomic_DNA"/>
</dbReference>
<dbReference type="PANTHER" id="PTHR34475:SF1">
    <property type="entry name" value="CYTOSKELETON PROTEIN RODZ"/>
    <property type="match status" value="1"/>
</dbReference>
<evidence type="ECO:0000256" key="1">
    <source>
        <dbReference type="SAM" id="MobiDB-lite"/>
    </source>
</evidence>
<protein>
    <submittedName>
        <fullName evidence="3">Helix-turn-helix domain-containing protein</fullName>
    </submittedName>
</protein>
<keyword evidence="2" id="KW-0472">Membrane</keyword>
<dbReference type="Proteomes" id="UP000638918">
    <property type="component" value="Unassembled WGS sequence"/>
</dbReference>
<dbReference type="PANTHER" id="PTHR34475">
    <property type="match status" value="1"/>
</dbReference>
<evidence type="ECO:0000313" key="4">
    <source>
        <dbReference type="Proteomes" id="UP000638918"/>
    </source>
</evidence>
<gene>
    <name evidence="3" type="ORF">H9656_08745</name>
</gene>
<evidence type="ECO:0000313" key="3">
    <source>
        <dbReference type="EMBL" id="MBD7941473.1"/>
    </source>
</evidence>
<comment type="caution">
    <text evidence="3">The sequence shown here is derived from an EMBL/GenBank/DDBJ whole genome shotgun (WGS) entry which is preliminary data.</text>
</comment>
<evidence type="ECO:0000256" key="2">
    <source>
        <dbReference type="SAM" id="Phobius"/>
    </source>
</evidence>
<name>A0ABR8R179_9CAUL</name>
<dbReference type="InterPro" id="IPR010982">
    <property type="entry name" value="Lambda_DNA-bd_dom_sf"/>
</dbReference>
<sequence length="384" mass="40226">MDQDRQAAFDFDADATLDQTPEPTPQPAPEDPSDDSLGATLRAARLASGLSMAHLSTMTRVHPRFLTALEQAEYAALPSRIFSMGYVRAYAGALGLDELNAVERFKQEYPDAAVPLQPPTGAALQQMRQNSPKILGVIGAFLAVVVGWNVFQRLNRIEAPHPSDLVAVPKDWAEQADRQRDRALYLGAPRAAPPDQTTPALYVTPGLEAQLTGIDPDDPNAAPPPAPPVQAAFNPRGAIYGASATASQVTLQARKPAILVIRQGDGRILFARQLAAGEAWRAPPGLSATIDTPDPEAFDIYLNGEHGGVLPAPQSPLGTLNNRAQAAARESEARVAAAAEARARAAQAAAAAAAAAAPRPQPYQPTTPAATATATGPVAQPPAV</sequence>
<accession>A0ABR8R179</accession>
<keyword evidence="2" id="KW-1133">Transmembrane helix</keyword>
<keyword evidence="4" id="KW-1185">Reference proteome</keyword>
<organism evidence="3 4">
    <name type="scientific">Brevundimonas guildfordensis</name>
    <dbReference type="NCBI Taxonomy" id="2762241"/>
    <lineage>
        <taxon>Bacteria</taxon>
        <taxon>Pseudomonadati</taxon>
        <taxon>Pseudomonadota</taxon>
        <taxon>Alphaproteobacteria</taxon>
        <taxon>Caulobacterales</taxon>
        <taxon>Caulobacteraceae</taxon>
        <taxon>Brevundimonas</taxon>
    </lineage>
</organism>
<feature type="region of interest" description="Disordered" evidence="1">
    <location>
        <begin position="1"/>
        <end position="37"/>
    </location>
</feature>
<feature type="compositionally biased region" description="Low complexity" evidence="1">
    <location>
        <begin position="366"/>
        <end position="378"/>
    </location>
</feature>
<dbReference type="Gene3D" id="1.10.260.40">
    <property type="entry name" value="lambda repressor-like DNA-binding domains"/>
    <property type="match status" value="1"/>
</dbReference>
<feature type="transmembrane region" description="Helical" evidence="2">
    <location>
        <begin position="134"/>
        <end position="151"/>
    </location>
</feature>
<dbReference type="Pfam" id="PF13413">
    <property type="entry name" value="HTH_25"/>
    <property type="match status" value="1"/>
</dbReference>